<reference evidence="2 3" key="1">
    <citation type="journal article" date="2009" name="Science">
        <title>Green evolution and dynamic adaptations revealed by genomes of the marine picoeukaryotes Micromonas.</title>
        <authorList>
            <person name="Worden A.Z."/>
            <person name="Lee J.H."/>
            <person name="Mock T."/>
            <person name="Rouze P."/>
            <person name="Simmons M.P."/>
            <person name="Aerts A.L."/>
            <person name="Allen A.E."/>
            <person name="Cuvelier M.L."/>
            <person name="Derelle E."/>
            <person name="Everett M.V."/>
            <person name="Foulon E."/>
            <person name="Grimwood J."/>
            <person name="Gundlach H."/>
            <person name="Henrissat B."/>
            <person name="Napoli C."/>
            <person name="McDonald S.M."/>
            <person name="Parker M.S."/>
            <person name="Rombauts S."/>
            <person name="Salamov A."/>
            <person name="Von Dassow P."/>
            <person name="Badger J.H."/>
            <person name="Coutinho P.M."/>
            <person name="Demir E."/>
            <person name="Dubchak I."/>
            <person name="Gentemann C."/>
            <person name="Eikrem W."/>
            <person name="Gready J.E."/>
            <person name="John U."/>
            <person name="Lanier W."/>
            <person name="Lindquist E.A."/>
            <person name="Lucas S."/>
            <person name="Mayer K.F."/>
            <person name="Moreau H."/>
            <person name="Not F."/>
            <person name="Otillar R."/>
            <person name="Panaud O."/>
            <person name="Pangilinan J."/>
            <person name="Paulsen I."/>
            <person name="Piegu B."/>
            <person name="Poliakov A."/>
            <person name="Robbens S."/>
            <person name="Schmutz J."/>
            <person name="Toulza E."/>
            <person name="Wyss T."/>
            <person name="Zelensky A."/>
            <person name="Zhou K."/>
            <person name="Armbrust E.V."/>
            <person name="Bhattacharya D."/>
            <person name="Goodenough U.W."/>
            <person name="Van de Peer Y."/>
            <person name="Grigoriev I.V."/>
        </authorList>
    </citation>
    <scope>NUCLEOTIDE SEQUENCE [LARGE SCALE GENOMIC DNA]</scope>
    <source>
        <strain evidence="3">RCC299 / NOUM17</strain>
    </source>
</reference>
<sequence length="449" mass="47092">MEDGGPFSIAEWAAQATPAPKLEPKDDAPASKVELIDLTDDVDSPRRDGSNATTEGGRVDDGATTDGLRRVAAAAPSTAGETSVDAALADLVKFAKLYAPRARVPDPNSERFASARRAASRADKVRHPTPVSGDAWGAKLPVTNPADGVVVPGAFEGKAFAPGQTPVVTAVFTAATKPRGVLGAYDVVAIEGASPRAGFEPGHETDGEDDVSTDRHRTAINPLANGVDLRDSRCSHRQLCALAAESVSTRLMTHPTPASPTAFGGPLPERARAMIPLVRAMLPGDATTDASILTARASDDHRRQAQVAARMEKRFGTGAFTKDARGRVTIRGGRGRGGRGRGRGRLRMAPAADVAEGGGRDRKRRRETAAGGVGGGGEGDDAELIPNPVVDLTLSDGEDEDAEDDDGDGDELGDEDEDEDDFIDDEDDDEENEGDFDDGDDDDYSDVNF</sequence>
<organism evidence="2 3">
    <name type="scientific">Micromonas commoda (strain RCC299 / NOUM17 / CCMP2709)</name>
    <name type="common">Picoplanktonic green alga</name>
    <dbReference type="NCBI Taxonomy" id="296587"/>
    <lineage>
        <taxon>Eukaryota</taxon>
        <taxon>Viridiplantae</taxon>
        <taxon>Chlorophyta</taxon>
        <taxon>Mamiellophyceae</taxon>
        <taxon>Mamiellales</taxon>
        <taxon>Mamiellaceae</taxon>
        <taxon>Micromonas</taxon>
    </lineage>
</organism>
<dbReference type="GeneID" id="8244374"/>
<feature type="compositionally biased region" description="Basic residues" evidence="1">
    <location>
        <begin position="333"/>
        <end position="346"/>
    </location>
</feature>
<protein>
    <submittedName>
        <fullName evidence="2">Uncharacterized protein</fullName>
    </submittedName>
</protein>
<evidence type="ECO:0000313" key="3">
    <source>
        <dbReference type="Proteomes" id="UP000002009"/>
    </source>
</evidence>
<dbReference type="RefSeq" id="XP_002502736.1">
    <property type="nucleotide sequence ID" value="XM_002502690.1"/>
</dbReference>
<gene>
    <name evidence="2" type="ORF">MICPUN_59036</name>
</gene>
<keyword evidence="3" id="KW-1185">Reference proteome</keyword>
<dbReference type="EMBL" id="CP001327">
    <property type="protein sequence ID" value="ACO63994.1"/>
    <property type="molecule type" value="Genomic_DNA"/>
</dbReference>
<feature type="compositionally biased region" description="Acidic residues" evidence="1">
    <location>
        <begin position="396"/>
        <end position="449"/>
    </location>
</feature>
<dbReference type="InParanoid" id="C1E7J7"/>
<accession>C1E7J7</accession>
<dbReference type="AlphaFoldDB" id="C1E7J7"/>
<feature type="region of interest" description="Disordered" evidence="1">
    <location>
        <begin position="1"/>
        <end position="80"/>
    </location>
</feature>
<dbReference type="Proteomes" id="UP000002009">
    <property type="component" value="Chromosome 6"/>
</dbReference>
<proteinExistence type="predicted"/>
<feature type="region of interest" description="Disordered" evidence="1">
    <location>
        <begin position="105"/>
        <end position="139"/>
    </location>
</feature>
<feature type="region of interest" description="Disordered" evidence="1">
    <location>
        <begin position="329"/>
        <end position="449"/>
    </location>
</feature>
<name>C1E7J7_MICCC</name>
<dbReference type="OMA" id="FEPGHET"/>
<evidence type="ECO:0000313" key="2">
    <source>
        <dbReference type="EMBL" id="ACO63994.1"/>
    </source>
</evidence>
<evidence type="ECO:0000256" key="1">
    <source>
        <dbReference type="SAM" id="MobiDB-lite"/>
    </source>
</evidence>
<dbReference type="KEGG" id="mis:MICPUN_59036"/>